<dbReference type="Proteomes" id="UP000319143">
    <property type="component" value="Unassembled WGS sequence"/>
</dbReference>
<comment type="similarity">
    <text evidence="1">Belongs to the UPF0047 family.</text>
</comment>
<dbReference type="AlphaFoldDB" id="A0A5C6DJV0"/>
<dbReference type="Gene3D" id="2.60.120.460">
    <property type="entry name" value="YjbQ-like"/>
    <property type="match status" value="1"/>
</dbReference>
<dbReference type="InterPro" id="IPR035917">
    <property type="entry name" value="YjbQ-like_sf"/>
</dbReference>
<name>A0A5C6DJV0_9BACT</name>
<protein>
    <recommendedName>
        <fullName evidence="4">Secondary thiamine-phosphate synthase enzyme</fullName>
    </recommendedName>
</protein>
<sequence>MAAGWPDVLLRHNGGLVVSMENIFLPLDISSLSRSVRSVWIQQTLRLPAARRGFHLVTRHITDAIPQLSTVRVGWMQVFLQHTSASLTINENADPDVRVDFETAMNHAVPETLPYVHTLEGPDDMPAHVKASMLGASVMIPIAGGRLLLGTWQGIYLCEHRDRASGRNIVITIQGETEG</sequence>
<dbReference type="EMBL" id="SJPV01000006">
    <property type="protein sequence ID" value="TWU35861.1"/>
    <property type="molecule type" value="Genomic_DNA"/>
</dbReference>
<accession>A0A5C6DJV0</accession>
<dbReference type="PANTHER" id="PTHR30615:SF8">
    <property type="entry name" value="UPF0047 PROTEIN C4A8.02C"/>
    <property type="match status" value="1"/>
</dbReference>
<reference evidence="2 3" key="1">
    <citation type="submission" date="2019-02" db="EMBL/GenBank/DDBJ databases">
        <title>Deep-cultivation of Planctomycetes and their phenomic and genomic characterization uncovers novel biology.</title>
        <authorList>
            <person name="Wiegand S."/>
            <person name="Jogler M."/>
            <person name="Boedeker C."/>
            <person name="Pinto D."/>
            <person name="Vollmers J."/>
            <person name="Rivas-Marin E."/>
            <person name="Kohn T."/>
            <person name="Peeters S.H."/>
            <person name="Heuer A."/>
            <person name="Rast P."/>
            <person name="Oberbeckmann S."/>
            <person name="Bunk B."/>
            <person name="Jeske O."/>
            <person name="Meyerdierks A."/>
            <person name="Storesund J.E."/>
            <person name="Kallscheuer N."/>
            <person name="Luecker S."/>
            <person name="Lage O.M."/>
            <person name="Pohl T."/>
            <person name="Merkel B.J."/>
            <person name="Hornburger P."/>
            <person name="Mueller R.-W."/>
            <person name="Bruemmer F."/>
            <person name="Labrenz M."/>
            <person name="Spormann A.M."/>
            <person name="Op Den Camp H."/>
            <person name="Overmann J."/>
            <person name="Amann R."/>
            <person name="Jetten M.S.M."/>
            <person name="Mascher T."/>
            <person name="Medema M.H."/>
            <person name="Devos D.P."/>
            <person name="Kaster A.-K."/>
            <person name="Ovreas L."/>
            <person name="Rohde M."/>
            <person name="Galperin M.Y."/>
            <person name="Jogler C."/>
        </authorList>
    </citation>
    <scope>NUCLEOTIDE SEQUENCE [LARGE SCALE GENOMIC DNA]</scope>
    <source>
        <strain evidence="2 3">Poly41</strain>
    </source>
</reference>
<evidence type="ECO:0008006" key="4">
    <source>
        <dbReference type="Google" id="ProtNLM"/>
    </source>
</evidence>
<dbReference type="Pfam" id="PF01894">
    <property type="entry name" value="YjbQ"/>
    <property type="match status" value="1"/>
</dbReference>
<dbReference type="SUPFAM" id="SSF111038">
    <property type="entry name" value="YjbQ-like"/>
    <property type="match status" value="1"/>
</dbReference>
<comment type="caution">
    <text evidence="2">The sequence shown here is derived from an EMBL/GenBank/DDBJ whole genome shotgun (WGS) entry which is preliminary data.</text>
</comment>
<evidence type="ECO:0000256" key="1">
    <source>
        <dbReference type="ARBA" id="ARBA00005534"/>
    </source>
</evidence>
<dbReference type="PROSITE" id="PS01314">
    <property type="entry name" value="UPF0047"/>
    <property type="match status" value="1"/>
</dbReference>
<keyword evidence="3" id="KW-1185">Reference proteome</keyword>
<dbReference type="PANTHER" id="PTHR30615">
    <property type="entry name" value="UNCHARACTERIZED PROTEIN YJBQ-RELATED"/>
    <property type="match status" value="1"/>
</dbReference>
<proteinExistence type="inferred from homology"/>
<gene>
    <name evidence="2" type="ORF">Poly41_36120</name>
</gene>
<evidence type="ECO:0000313" key="3">
    <source>
        <dbReference type="Proteomes" id="UP000319143"/>
    </source>
</evidence>
<dbReference type="InterPro" id="IPR001602">
    <property type="entry name" value="UPF0047_YjbQ-like"/>
</dbReference>
<evidence type="ECO:0000313" key="2">
    <source>
        <dbReference type="EMBL" id="TWU35861.1"/>
    </source>
</evidence>
<dbReference type="NCBIfam" id="TIGR00149">
    <property type="entry name" value="TIGR00149_YjbQ"/>
    <property type="match status" value="1"/>
</dbReference>
<organism evidence="2 3">
    <name type="scientific">Novipirellula artificiosorum</name>
    <dbReference type="NCBI Taxonomy" id="2528016"/>
    <lineage>
        <taxon>Bacteria</taxon>
        <taxon>Pseudomonadati</taxon>
        <taxon>Planctomycetota</taxon>
        <taxon>Planctomycetia</taxon>
        <taxon>Pirellulales</taxon>
        <taxon>Pirellulaceae</taxon>
        <taxon>Novipirellula</taxon>
    </lineage>
</organism>